<organism evidence="1 2">
    <name type="scientific">Prevotella intermedia</name>
    <dbReference type="NCBI Taxonomy" id="28131"/>
    <lineage>
        <taxon>Bacteria</taxon>
        <taxon>Pseudomonadati</taxon>
        <taxon>Bacteroidota</taxon>
        <taxon>Bacteroidia</taxon>
        <taxon>Bacteroidales</taxon>
        <taxon>Prevotellaceae</taxon>
        <taxon>Prevotella</taxon>
    </lineage>
</organism>
<sequence>MELNIKEPFAEQYVMIVESNMKAINIHLISRTLMRWDFNVLKVNDYQIELRLILLENKLLDSNNPIVKDIYLVSQLFSKIYGELHLILNMQGKVIDILNKDTIIEKWKELKSDISYNLENESIRDIIKLNDGMFSNPEKVKAAVQANDLLMAYFANIYGHRIPYKGGVTKSNFFNTTNVDWAFFYKSMGYNKEEEGNVHIKVEGHPSFYLTRLFYSNAYSQFRDKIDIHKLNTELKEEANYQINEKTGRLIEASIIRREIADPENLYVEYAYELMCNDIFKEKMRIKDLEDEEFESQMVYKTYRGREYTKEEWEKLEDNPWTNQEIDRE</sequence>
<proteinExistence type="predicted"/>
<dbReference type="EMBL" id="AP014926">
    <property type="protein sequence ID" value="BAR96741.1"/>
    <property type="molecule type" value="Genomic_DNA"/>
</dbReference>
<accession>A0AAD1F897</accession>
<reference evidence="1 2" key="1">
    <citation type="submission" date="2015-07" db="EMBL/GenBank/DDBJ databases">
        <title>Complete genome sequence of Prevotella intermedia strain 17-2.</title>
        <authorList>
            <person name="Nambu T."/>
        </authorList>
    </citation>
    <scope>NUCLEOTIDE SEQUENCE [LARGE SCALE GENOMIC DNA]</scope>
    <source>
        <strain evidence="1 2">17-2</strain>
    </source>
</reference>
<dbReference type="AlphaFoldDB" id="A0AAD1F897"/>
<name>A0AAD1F897_PREIN</name>
<gene>
    <name evidence="1" type="ORF">PI172_2013</name>
</gene>
<protein>
    <submittedName>
        <fullName evidence="1">Uncharacterized protein</fullName>
    </submittedName>
</protein>
<dbReference type="Proteomes" id="UP000067008">
    <property type="component" value="Chromosome 1"/>
</dbReference>
<evidence type="ECO:0000313" key="1">
    <source>
        <dbReference type="EMBL" id="BAR96741.1"/>
    </source>
</evidence>
<evidence type="ECO:0000313" key="2">
    <source>
        <dbReference type="Proteomes" id="UP000067008"/>
    </source>
</evidence>
<dbReference type="RefSeq" id="WP_014708695.1">
    <property type="nucleotide sequence ID" value="NZ_AP014926.1"/>
</dbReference>